<dbReference type="EMBL" id="ATHJ01000105">
    <property type="protein sequence ID" value="EPR35947.1"/>
    <property type="molecule type" value="Genomic_DNA"/>
</dbReference>
<comment type="caution">
    <text evidence="3">The sequence shown here is derived from an EMBL/GenBank/DDBJ whole genome shotgun (WGS) entry which is preliminary data.</text>
</comment>
<gene>
    <name evidence="3" type="ORF">dsmv_0652</name>
</gene>
<dbReference type="Pfam" id="PF01979">
    <property type="entry name" value="Amidohydro_1"/>
    <property type="match status" value="1"/>
</dbReference>
<dbReference type="PANTHER" id="PTHR43794:SF11">
    <property type="entry name" value="AMIDOHYDROLASE-RELATED DOMAIN-CONTAINING PROTEIN"/>
    <property type="match status" value="1"/>
</dbReference>
<dbReference type="InterPro" id="IPR011059">
    <property type="entry name" value="Metal-dep_hydrolase_composite"/>
</dbReference>
<keyword evidence="1 3" id="KW-0378">Hydrolase</keyword>
<dbReference type="eggNOG" id="COG0402">
    <property type="taxonomic scope" value="Bacteria"/>
</dbReference>
<protein>
    <submittedName>
        <fullName evidence="3">Amidohydrolase</fullName>
    </submittedName>
</protein>
<organism evidence="3 4">
    <name type="scientific">Desulfococcus multivorans DSM 2059</name>
    <dbReference type="NCBI Taxonomy" id="1121405"/>
    <lineage>
        <taxon>Bacteria</taxon>
        <taxon>Pseudomonadati</taxon>
        <taxon>Thermodesulfobacteriota</taxon>
        <taxon>Desulfobacteria</taxon>
        <taxon>Desulfobacterales</taxon>
        <taxon>Desulfococcaceae</taxon>
        <taxon>Desulfococcus</taxon>
    </lineage>
</organism>
<dbReference type="PANTHER" id="PTHR43794">
    <property type="entry name" value="AMINOHYDROLASE SSNA-RELATED"/>
    <property type="match status" value="1"/>
</dbReference>
<evidence type="ECO:0000259" key="2">
    <source>
        <dbReference type="Pfam" id="PF01979"/>
    </source>
</evidence>
<dbReference type="OrthoDB" id="9807210at2"/>
<dbReference type="InterPro" id="IPR006680">
    <property type="entry name" value="Amidohydro-rel"/>
</dbReference>
<dbReference type="SUPFAM" id="SSF51556">
    <property type="entry name" value="Metallo-dependent hydrolases"/>
    <property type="match status" value="1"/>
</dbReference>
<dbReference type="SUPFAM" id="SSF51338">
    <property type="entry name" value="Composite domain of metallo-dependent hydrolases"/>
    <property type="match status" value="1"/>
</dbReference>
<dbReference type="InterPro" id="IPR032466">
    <property type="entry name" value="Metal_Hydrolase"/>
</dbReference>
<dbReference type="GO" id="GO:0016810">
    <property type="term" value="F:hydrolase activity, acting on carbon-nitrogen (but not peptide) bonds"/>
    <property type="evidence" value="ECO:0007669"/>
    <property type="project" value="InterPro"/>
</dbReference>
<dbReference type="AlphaFoldDB" id="S7TFF0"/>
<feature type="domain" description="Amidohydrolase-related" evidence="2">
    <location>
        <begin position="172"/>
        <end position="375"/>
    </location>
</feature>
<evidence type="ECO:0000256" key="1">
    <source>
        <dbReference type="ARBA" id="ARBA00022801"/>
    </source>
</evidence>
<accession>S7TFF0</accession>
<dbReference type="RefSeq" id="WP_020877763.1">
    <property type="nucleotide sequence ID" value="NZ_ATHJ01000105.1"/>
</dbReference>
<keyword evidence="4" id="KW-1185">Reference proteome</keyword>
<dbReference type="InterPro" id="IPR050287">
    <property type="entry name" value="MTA/SAH_deaminase"/>
</dbReference>
<sequence length="398" mass="41764">MNAAAPRVLDTRQDAATHRAGWVVAAPDRIIRNGCVAAADGRIIAVGPRAAMPAGLPVQDHGPGTLMPLLINAHTHLELSALAGRLPLDRGFRFWVRRLMAERAALSPKALVDAAKEGIDALAAGGCGVTAEVSTLGLTWEPLRDSGLSGVWFREFLGNPPAGTEAALPDSTPLLTAAAAGHGPHTTDPAFLRRLKTTARRGGRPFSIHLGESEDEQDFLTTGKGAWADFLTERGIDFSGWPLPADGPVPYADRLGILDAGTLAVHLIHAGPGDFDILRERGVHVCLCPRSNRNLHGRLPDLPGMLDAGLAPCLGTDSLAGTESLSIRDEMAFSARAYPGVPPETILAMATRNAAAALHLSDQFGSLAPGKSAGIQYLPATAPTPSALMERIVHDPTT</sequence>
<reference evidence="3 4" key="1">
    <citation type="journal article" date="2013" name="Genome Announc.">
        <title>Draft genome sequences for three mercury-methylating, sulfate-reducing bacteria.</title>
        <authorList>
            <person name="Brown S.D."/>
            <person name="Hurt R.A.Jr."/>
            <person name="Gilmour C.C."/>
            <person name="Elias D.A."/>
        </authorList>
    </citation>
    <scope>NUCLEOTIDE SEQUENCE [LARGE SCALE GENOMIC DNA]</scope>
    <source>
        <strain evidence="3 4">DSM 2059</strain>
    </source>
</reference>
<proteinExistence type="predicted"/>
<evidence type="ECO:0000313" key="4">
    <source>
        <dbReference type="Proteomes" id="UP000014977"/>
    </source>
</evidence>
<dbReference type="Proteomes" id="UP000014977">
    <property type="component" value="Unassembled WGS sequence"/>
</dbReference>
<evidence type="ECO:0000313" key="3">
    <source>
        <dbReference type="EMBL" id="EPR35947.1"/>
    </source>
</evidence>
<dbReference type="STRING" id="897.B2D07_15910"/>
<name>S7TFF0_DESML</name>
<dbReference type="Gene3D" id="3.20.20.140">
    <property type="entry name" value="Metal-dependent hydrolases"/>
    <property type="match status" value="1"/>
</dbReference>